<dbReference type="RefSeq" id="XP_016254575.1">
    <property type="nucleotide sequence ID" value="XM_016387647.1"/>
</dbReference>
<keyword evidence="3" id="KW-1185">Reference proteome</keyword>
<name>A0A0D2DF72_9EURO</name>
<feature type="region of interest" description="Disordered" evidence="1">
    <location>
        <begin position="1"/>
        <end position="227"/>
    </location>
</feature>
<accession>A0A0D2DF72</accession>
<dbReference type="GeneID" id="27340332"/>
<dbReference type="Proteomes" id="UP000054466">
    <property type="component" value="Unassembled WGS sequence"/>
</dbReference>
<dbReference type="VEuPathDB" id="FungiDB:PV07_01138"/>
<gene>
    <name evidence="2" type="ORF">PV07_01138</name>
</gene>
<evidence type="ECO:0000256" key="1">
    <source>
        <dbReference type="SAM" id="MobiDB-lite"/>
    </source>
</evidence>
<dbReference type="EMBL" id="KN847040">
    <property type="protein sequence ID" value="KIW34359.1"/>
    <property type="molecule type" value="Genomic_DNA"/>
</dbReference>
<proteinExistence type="predicted"/>
<dbReference type="HOGENOM" id="CLU_1219582_0_0_1"/>
<organism evidence="2 3">
    <name type="scientific">Cladophialophora immunda</name>
    <dbReference type="NCBI Taxonomy" id="569365"/>
    <lineage>
        <taxon>Eukaryota</taxon>
        <taxon>Fungi</taxon>
        <taxon>Dikarya</taxon>
        <taxon>Ascomycota</taxon>
        <taxon>Pezizomycotina</taxon>
        <taxon>Eurotiomycetes</taxon>
        <taxon>Chaetothyriomycetidae</taxon>
        <taxon>Chaetothyriales</taxon>
        <taxon>Herpotrichiellaceae</taxon>
        <taxon>Cladophialophora</taxon>
    </lineage>
</organism>
<feature type="compositionally biased region" description="Basic and acidic residues" evidence="1">
    <location>
        <begin position="201"/>
        <end position="212"/>
    </location>
</feature>
<feature type="compositionally biased region" description="Pro residues" evidence="1">
    <location>
        <begin position="113"/>
        <end position="122"/>
    </location>
</feature>
<reference evidence="2 3" key="1">
    <citation type="submission" date="2015-01" db="EMBL/GenBank/DDBJ databases">
        <title>The Genome Sequence of Cladophialophora immunda CBS83496.</title>
        <authorList>
            <consortium name="The Broad Institute Genomics Platform"/>
            <person name="Cuomo C."/>
            <person name="de Hoog S."/>
            <person name="Gorbushina A."/>
            <person name="Stielow B."/>
            <person name="Teixiera M."/>
            <person name="Abouelleil A."/>
            <person name="Chapman S.B."/>
            <person name="Priest M."/>
            <person name="Young S.K."/>
            <person name="Wortman J."/>
            <person name="Nusbaum C."/>
            <person name="Birren B."/>
        </authorList>
    </citation>
    <scope>NUCLEOTIDE SEQUENCE [LARGE SCALE GENOMIC DNA]</scope>
    <source>
        <strain evidence="2 3">CBS 83496</strain>
    </source>
</reference>
<protein>
    <submittedName>
        <fullName evidence="2">Uncharacterized protein</fullName>
    </submittedName>
</protein>
<feature type="compositionally biased region" description="Basic and acidic residues" evidence="1">
    <location>
        <begin position="33"/>
        <end position="67"/>
    </location>
</feature>
<evidence type="ECO:0000313" key="2">
    <source>
        <dbReference type="EMBL" id="KIW34359.1"/>
    </source>
</evidence>
<evidence type="ECO:0000313" key="3">
    <source>
        <dbReference type="Proteomes" id="UP000054466"/>
    </source>
</evidence>
<sequence length="227" mass="25641">MVSPDHRSNSRRNRRRISALSGASEPQTLDPRGPLRAEDPTPHRPSPRDRSKRENQLHPARPREPEVRAASGRGCQDTPRRGQDRLCDAQRRDHGAAIRPDGRRHRDAVRDQPPGPLPPGQSPPEERPDPVPPRHRQQLGLGAQRRVRPPAPARRVLRPRPRLRPDASVHLLQGVRDPLREAACETPPPEPQGHGRLQPEPGEHPHEPPGLHDRRRARQSHRSRPAV</sequence>
<feature type="compositionally biased region" description="Basic and acidic residues" evidence="1">
    <location>
        <begin position="78"/>
        <end position="96"/>
    </location>
</feature>
<feature type="compositionally biased region" description="Basic residues" evidence="1">
    <location>
        <begin position="213"/>
        <end position="227"/>
    </location>
</feature>
<dbReference type="AlphaFoldDB" id="A0A0D2DF72"/>